<comment type="caution">
    <text evidence="2">The sequence shown here is derived from an EMBL/GenBank/DDBJ whole genome shotgun (WGS) entry which is preliminary data.</text>
</comment>
<dbReference type="InterPro" id="IPR002575">
    <property type="entry name" value="Aminoglycoside_PTrfase"/>
</dbReference>
<feature type="domain" description="Aminoglycoside phosphotransferase" evidence="1">
    <location>
        <begin position="38"/>
        <end position="278"/>
    </location>
</feature>
<dbReference type="PANTHER" id="PTHR21310">
    <property type="entry name" value="AMINOGLYCOSIDE PHOSPHOTRANSFERASE-RELATED-RELATED"/>
    <property type="match status" value="1"/>
</dbReference>
<dbReference type="InterPro" id="IPR011009">
    <property type="entry name" value="Kinase-like_dom_sf"/>
</dbReference>
<keyword evidence="3" id="KW-1185">Reference proteome</keyword>
<evidence type="ECO:0000259" key="1">
    <source>
        <dbReference type="Pfam" id="PF01636"/>
    </source>
</evidence>
<dbReference type="Pfam" id="PF01636">
    <property type="entry name" value="APH"/>
    <property type="match status" value="1"/>
</dbReference>
<dbReference type="Proteomes" id="UP001589693">
    <property type="component" value="Unassembled WGS sequence"/>
</dbReference>
<dbReference type="Gene3D" id="3.90.1200.10">
    <property type="match status" value="1"/>
</dbReference>
<dbReference type="EMBL" id="JBHLZU010000023">
    <property type="protein sequence ID" value="MFB9907598.1"/>
    <property type="molecule type" value="Genomic_DNA"/>
</dbReference>
<evidence type="ECO:0000313" key="3">
    <source>
        <dbReference type="Proteomes" id="UP001589693"/>
    </source>
</evidence>
<dbReference type="SUPFAM" id="SSF56112">
    <property type="entry name" value="Protein kinase-like (PK-like)"/>
    <property type="match status" value="1"/>
</dbReference>
<reference evidence="2 3" key="1">
    <citation type="submission" date="2024-09" db="EMBL/GenBank/DDBJ databases">
        <authorList>
            <person name="Sun Q."/>
            <person name="Mori K."/>
        </authorList>
    </citation>
    <scope>NUCLEOTIDE SEQUENCE [LARGE SCALE GENOMIC DNA]</scope>
    <source>
        <strain evidence="2 3">TBRC 7907</strain>
    </source>
</reference>
<organism evidence="2 3">
    <name type="scientific">Allokutzneria oryzae</name>
    <dbReference type="NCBI Taxonomy" id="1378989"/>
    <lineage>
        <taxon>Bacteria</taxon>
        <taxon>Bacillati</taxon>
        <taxon>Actinomycetota</taxon>
        <taxon>Actinomycetes</taxon>
        <taxon>Pseudonocardiales</taxon>
        <taxon>Pseudonocardiaceae</taxon>
        <taxon>Allokutzneria</taxon>
    </lineage>
</organism>
<protein>
    <submittedName>
        <fullName evidence="2">Phosphotransferase family protein</fullName>
    </submittedName>
</protein>
<accession>A0ABV6A370</accession>
<dbReference type="Gene3D" id="3.30.200.20">
    <property type="entry name" value="Phosphorylase Kinase, domain 1"/>
    <property type="match status" value="1"/>
</dbReference>
<sequence>MDFRPVVRTSQAFQRSVTAEEISSICRRVLGADATAATELGTGMYNNTYRVTVAGQDRPVILRVAPEPALQFRSEHQLMRNEYASVPWLGVIAPLMPRVIAADWSHELIGRDYMVQTLLDGVPAPERLSDYPRSAWPVFFRQLGEIARTVHAVRGPGFGPVSGPHHATWSQAILTAFDDIAKDAEGVGLDVADIREVAAVVTERAEVLDEVTEPRMLTGDLWTVNVMLSASAPEPTITGVLDMDRTWWGDPAADWTIRMAAAKPGTERDAFWESYGSPENAEHVVWRSWVYEARHLAAIRLERHRLGNADGVRNSYTELAAVLAHL</sequence>
<proteinExistence type="predicted"/>
<dbReference type="RefSeq" id="WP_377858052.1">
    <property type="nucleotide sequence ID" value="NZ_JBHLZU010000023.1"/>
</dbReference>
<gene>
    <name evidence="2" type="ORF">ACFFQA_27000</name>
</gene>
<dbReference type="PANTHER" id="PTHR21310:SF15">
    <property type="entry name" value="AMINOGLYCOSIDE PHOSPHOTRANSFERASE DOMAIN-CONTAINING PROTEIN"/>
    <property type="match status" value="1"/>
</dbReference>
<evidence type="ECO:0000313" key="2">
    <source>
        <dbReference type="EMBL" id="MFB9907598.1"/>
    </source>
</evidence>
<dbReference type="InterPro" id="IPR051678">
    <property type="entry name" value="AGP_Transferase"/>
</dbReference>
<name>A0ABV6A370_9PSEU</name>